<dbReference type="EMBL" id="FOYO01000003">
    <property type="protein sequence ID" value="SFR65117.1"/>
    <property type="molecule type" value="Genomic_DNA"/>
</dbReference>
<proteinExistence type="predicted"/>
<accession>A0A1I6IEB6</accession>
<reference evidence="3" key="1">
    <citation type="submission" date="2016-10" db="EMBL/GenBank/DDBJ databases">
        <authorList>
            <person name="Varghese N."/>
            <person name="Submissions S."/>
        </authorList>
    </citation>
    <scope>NUCLEOTIDE SEQUENCE [LARGE SCALE GENOMIC DNA]</scope>
    <source>
        <strain evidence="3">DSM 26921</strain>
    </source>
</reference>
<name>A0A1I6IEB6_9RHOB</name>
<feature type="region of interest" description="Disordered" evidence="1">
    <location>
        <begin position="53"/>
        <end position="76"/>
    </location>
</feature>
<gene>
    <name evidence="2" type="ORF">SAMN04488002_3749</name>
</gene>
<dbReference type="STRING" id="670154.SAMN04488002_3749"/>
<keyword evidence="3" id="KW-1185">Reference proteome</keyword>
<sequence length="76" mass="8275">MVMIGLISQQLVYEAPATSQGPKFVTPGEKPGQKAPDDLNLFELALQAARDLLGPATEPAPRSSLQRLDQRNRFAN</sequence>
<evidence type="ECO:0000313" key="3">
    <source>
        <dbReference type="Proteomes" id="UP000199658"/>
    </source>
</evidence>
<evidence type="ECO:0000313" key="2">
    <source>
        <dbReference type="EMBL" id="SFR65117.1"/>
    </source>
</evidence>
<evidence type="ECO:0000256" key="1">
    <source>
        <dbReference type="SAM" id="MobiDB-lite"/>
    </source>
</evidence>
<protein>
    <submittedName>
        <fullName evidence="2">Uncharacterized protein</fullName>
    </submittedName>
</protein>
<dbReference type="AlphaFoldDB" id="A0A1I6IEB6"/>
<dbReference type="Proteomes" id="UP000199658">
    <property type="component" value="Unassembled WGS sequence"/>
</dbReference>
<organism evidence="2 3">
    <name type="scientific">Litoreibacter janthinus</name>
    <dbReference type="NCBI Taxonomy" id="670154"/>
    <lineage>
        <taxon>Bacteria</taxon>
        <taxon>Pseudomonadati</taxon>
        <taxon>Pseudomonadota</taxon>
        <taxon>Alphaproteobacteria</taxon>
        <taxon>Rhodobacterales</taxon>
        <taxon>Roseobacteraceae</taxon>
        <taxon>Litoreibacter</taxon>
    </lineage>
</organism>